<gene>
    <name evidence="1" type="ORF">PCA10_28640</name>
</gene>
<organism evidence="1 2">
    <name type="scientific">Metapseudomonas resinovorans NBRC 106553</name>
    <dbReference type="NCBI Taxonomy" id="1245471"/>
    <lineage>
        <taxon>Bacteria</taxon>
        <taxon>Pseudomonadati</taxon>
        <taxon>Pseudomonadota</taxon>
        <taxon>Gammaproteobacteria</taxon>
        <taxon>Pseudomonadales</taxon>
        <taxon>Pseudomonadaceae</taxon>
        <taxon>Metapseudomonas</taxon>
    </lineage>
</organism>
<dbReference type="PATRIC" id="fig|1245471.3.peg.2901"/>
<dbReference type="eggNOG" id="COG4974">
    <property type="taxonomic scope" value="Bacteria"/>
</dbReference>
<dbReference type="InterPro" id="IPR011010">
    <property type="entry name" value="DNA_brk_join_enz"/>
</dbReference>
<sequence length="428" mass="48591">MSKSPQPLFESLARFNELNFQTLGLSAELPVVRDFLEGFPAVCRAIEGYVVVRSFLRVHSGNQATFASYRTHVERLLLWSLLVAHKPLLDLQSYDAKDYVEFYLNPTQDWVGPVVKSRFLRIGGRARRATDTYILNVKWRPFNVTRPTREPTGAAQLTTPLPCPPYLKSLADVAHSIAVCGSFFRYAISEGLTEIDPFIAVKDNPSYKQHQTTNVAARSLSKVQWLYVIETAEAMASEDVRHERTLFLVATIFALYLKVSDLAGHGPHSPTMGDIRCDAAGSWWFYPQNTGGTKGRISLRGEYVQNYLVRYRRHLQLPPLPSDDEKTPLISTLKGRAGLSDRHIRLLLQDVFDRALARMQEEGWNDQEIDHLRSASLQWLRYTSATFDAPHREPTDLQADLRLQPLTSYSASSDQRRALSIKGLRLKE</sequence>
<dbReference type="GO" id="GO:0003677">
    <property type="term" value="F:DNA binding"/>
    <property type="evidence" value="ECO:0007669"/>
    <property type="project" value="InterPro"/>
</dbReference>
<evidence type="ECO:0000313" key="1">
    <source>
        <dbReference type="EMBL" id="BAN48596.1"/>
    </source>
</evidence>
<dbReference type="OrthoDB" id="8610787at2"/>
<dbReference type="RefSeq" id="WP_016492788.1">
    <property type="nucleotide sequence ID" value="NC_021499.1"/>
</dbReference>
<dbReference type="Proteomes" id="UP000015503">
    <property type="component" value="Chromosome"/>
</dbReference>
<dbReference type="HOGENOM" id="CLU_027562_42_0_6"/>
<dbReference type="SUPFAM" id="SSF56349">
    <property type="entry name" value="DNA breaking-rejoining enzymes"/>
    <property type="match status" value="1"/>
</dbReference>
<proteinExistence type="predicted"/>
<reference evidence="1 2" key="1">
    <citation type="journal article" date="2013" name="Genome Announc.">
        <title>Complete Genome Sequence of the Carbazole Degrader Pseudomonas resinovorans Strain CA10 (NBRC 106553).</title>
        <authorList>
            <person name="Shintani M."/>
            <person name="Hosoyama A."/>
            <person name="Ohji S."/>
            <person name="Tsuchikane K."/>
            <person name="Takarada H."/>
            <person name="Yamazoe A."/>
            <person name="Fujita N."/>
            <person name="Nojiri H."/>
        </authorList>
    </citation>
    <scope>NUCLEOTIDE SEQUENCE [LARGE SCALE GENOMIC DNA]</scope>
    <source>
        <strain evidence="1 2">NBRC 106553</strain>
    </source>
</reference>
<evidence type="ECO:0000313" key="2">
    <source>
        <dbReference type="Proteomes" id="UP000015503"/>
    </source>
</evidence>
<dbReference type="KEGG" id="pre:PCA10_28640"/>
<name>S6AVT7_METRE</name>
<dbReference type="AlphaFoldDB" id="S6AVT7"/>
<dbReference type="STRING" id="1245471.PCA10_28640"/>
<dbReference type="EMBL" id="AP013068">
    <property type="protein sequence ID" value="BAN48596.1"/>
    <property type="molecule type" value="Genomic_DNA"/>
</dbReference>
<evidence type="ECO:0008006" key="3">
    <source>
        <dbReference type="Google" id="ProtNLM"/>
    </source>
</evidence>
<accession>S6AVT7</accession>
<protein>
    <recommendedName>
        <fullName evidence="3">Integrase</fullName>
    </recommendedName>
</protein>
<keyword evidence="2" id="KW-1185">Reference proteome</keyword>